<dbReference type="GO" id="GO:0016301">
    <property type="term" value="F:kinase activity"/>
    <property type="evidence" value="ECO:0007669"/>
    <property type="project" value="UniProtKB-KW"/>
</dbReference>
<reference evidence="2 3" key="1">
    <citation type="submission" date="2016-10" db="EMBL/GenBank/DDBJ databases">
        <authorList>
            <person name="de Groot N.N."/>
        </authorList>
    </citation>
    <scope>NUCLEOTIDE SEQUENCE [LARGE SCALE GENOMIC DNA]</scope>
    <source>
        <strain evidence="2 3">DSM 15695</strain>
    </source>
</reference>
<keyword evidence="2" id="KW-0808">Transferase</keyword>
<dbReference type="AlphaFoldDB" id="A0A1H8ZXI7"/>
<dbReference type="InterPro" id="IPR003776">
    <property type="entry name" value="YcaO-like_dom"/>
</dbReference>
<dbReference type="PROSITE" id="PS51664">
    <property type="entry name" value="YCAO"/>
    <property type="match status" value="1"/>
</dbReference>
<sequence>MYERHIDQNKSLVLGKEMLKKLNLTINMENFKCGKFCTVIKVTDNEKIPFAAGKGVSQQAIISAIFETIEHSLFENMNMTTTPISLNSILEGDIKLKYDVPLKLIKKKKYENKIDCYEFKNEQENKVIYYPAFLINPNHKPPRGLRFLRKYCSNNGLACGVGFEEAIIHAINEVVERHSVSQLYKNYFIRKELKLKNISMLSLPVNLVKLWKNIEESIGSEITVFDITTVDGINTYYAFAKHSKFPLPLRGSGSSIFAEYAIERALMEIFQCYSIMDEADFSMDLLTLQKFNNNQIYMNILFHNFCEKDYKKTNLIKTIGDSVSVNNLNVIYDKMTMYLKKADFNFYFNIVYNKNNLYAIKVFIPGTDNFQAIMNGCYLIPSEI</sequence>
<keyword evidence="2" id="KW-0418">Kinase</keyword>
<dbReference type="STRING" id="89093.SAMN04488558_101364"/>
<proteinExistence type="predicted"/>
<dbReference type="PANTHER" id="PTHR37809">
    <property type="entry name" value="RIBOSOMAL PROTEIN S12 METHYLTHIOTRANSFERASE ACCESSORY FACTOR YCAO"/>
    <property type="match status" value="1"/>
</dbReference>
<dbReference type="Pfam" id="PF02624">
    <property type="entry name" value="YcaO"/>
    <property type="match status" value="1"/>
</dbReference>
<dbReference type="PANTHER" id="PTHR37809:SF1">
    <property type="entry name" value="RIBOSOMAL PROTEIN S12 METHYLTHIOTRANSFERASE ACCESSORY FACTOR YCAO"/>
    <property type="match status" value="1"/>
</dbReference>
<dbReference type="EMBL" id="FOEN01000001">
    <property type="protein sequence ID" value="SEP68973.1"/>
    <property type="molecule type" value="Genomic_DNA"/>
</dbReference>
<dbReference type="Proteomes" id="UP000198833">
    <property type="component" value="Unassembled WGS sequence"/>
</dbReference>
<name>A0A1H8ZXI7_9LACT</name>
<keyword evidence="3" id="KW-1185">Reference proteome</keyword>
<feature type="domain" description="YcaO" evidence="1">
    <location>
        <begin position="51"/>
        <end position="384"/>
    </location>
</feature>
<evidence type="ECO:0000313" key="2">
    <source>
        <dbReference type="EMBL" id="SEP68973.1"/>
    </source>
</evidence>
<organism evidence="2 3">
    <name type="scientific">Ignavigranum ruoffiae</name>
    <dbReference type="NCBI Taxonomy" id="89093"/>
    <lineage>
        <taxon>Bacteria</taxon>
        <taxon>Bacillati</taxon>
        <taxon>Bacillota</taxon>
        <taxon>Bacilli</taxon>
        <taxon>Lactobacillales</taxon>
        <taxon>Aerococcaceae</taxon>
        <taxon>Ignavigranum</taxon>
    </lineage>
</organism>
<accession>A0A1H8ZXI7</accession>
<evidence type="ECO:0000259" key="1">
    <source>
        <dbReference type="PROSITE" id="PS51664"/>
    </source>
</evidence>
<dbReference type="Gene3D" id="3.30.1330.230">
    <property type="match status" value="1"/>
</dbReference>
<dbReference type="OrthoDB" id="109999at2"/>
<dbReference type="RefSeq" id="WP_092570171.1">
    <property type="nucleotide sequence ID" value="NZ_CP149446.1"/>
</dbReference>
<evidence type="ECO:0000313" key="3">
    <source>
        <dbReference type="Proteomes" id="UP000198833"/>
    </source>
</evidence>
<gene>
    <name evidence="2" type="ORF">SAMN04488558_101364</name>
</gene>
<protein>
    <submittedName>
        <fullName evidence="2">YcaO-type kinase domain-containing protein</fullName>
    </submittedName>
</protein>